<dbReference type="SUPFAM" id="SSF140490">
    <property type="entry name" value="Nqo1C-terminal domain-like"/>
    <property type="match status" value="1"/>
</dbReference>
<dbReference type="GO" id="GO:0008137">
    <property type="term" value="F:NADH dehydrogenase (ubiquinone) activity"/>
    <property type="evidence" value="ECO:0007669"/>
    <property type="project" value="InterPro"/>
</dbReference>
<dbReference type="PROSITE" id="PS00645">
    <property type="entry name" value="COMPLEX1_51K_2"/>
    <property type="match status" value="1"/>
</dbReference>
<dbReference type="FunFam" id="3.40.50.11540:FF:000001">
    <property type="entry name" value="NADH dehydrogenase [ubiquinone] flavoprotein 1, mitochondrial"/>
    <property type="match status" value="1"/>
</dbReference>
<dbReference type="Pfam" id="PF01512">
    <property type="entry name" value="Complex1_51K"/>
    <property type="match status" value="1"/>
</dbReference>
<dbReference type="InterPro" id="IPR019554">
    <property type="entry name" value="Soluble_ligand-bd"/>
</dbReference>
<feature type="domain" description="NADH-ubiquinone oxidoreductase 51kDa subunit iron-sulphur binding" evidence="6">
    <location>
        <begin position="460"/>
        <end position="505"/>
    </location>
</feature>
<dbReference type="InterPro" id="IPR019575">
    <property type="entry name" value="Nuop51_4Fe4S-bd"/>
</dbReference>
<dbReference type="Gene3D" id="6.10.250.1450">
    <property type="match status" value="1"/>
</dbReference>
<dbReference type="InterPro" id="IPR001949">
    <property type="entry name" value="NADH-UbQ_OxRdtase_51kDa_CS"/>
</dbReference>
<evidence type="ECO:0000313" key="7">
    <source>
        <dbReference type="EMBL" id="MBS1259164.1"/>
    </source>
</evidence>
<dbReference type="SUPFAM" id="SSF52833">
    <property type="entry name" value="Thioredoxin-like"/>
    <property type="match status" value="1"/>
</dbReference>
<evidence type="ECO:0000256" key="5">
    <source>
        <dbReference type="ARBA" id="ARBA00023014"/>
    </source>
</evidence>
<dbReference type="EMBL" id="JAANXD010000083">
    <property type="protein sequence ID" value="MBS1259164.1"/>
    <property type="molecule type" value="Genomic_DNA"/>
</dbReference>
<dbReference type="GO" id="GO:0051539">
    <property type="term" value="F:4 iron, 4 sulfur cluster binding"/>
    <property type="evidence" value="ECO:0007669"/>
    <property type="project" value="UniProtKB-KW"/>
</dbReference>
<reference evidence="7" key="1">
    <citation type="journal article" date="2021" name="ISME J.">
        <title>Fine-scale metabolic discontinuity in a stratified prokaryote microbiome of a Red Sea deep halocline.</title>
        <authorList>
            <person name="Michoud G."/>
            <person name="Ngugi D.K."/>
            <person name="Barozzi A."/>
            <person name="Merlino G."/>
            <person name="Calleja M.L."/>
            <person name="Delgado-Huertas A."/>
            <person name="Moran X.A.G."/>
            <person name="Daffonchio D."/>
        </authorList>
    </citation>
    <scope>NUCLEOTIDE SEQUENCE</scope>
    <source>
        <strain evidence="7">SuakinDeep_MAG55_1</strain>
    </source>
</reference>
<dbReference type="GO" id="GO:0010181">
    <property type="term" value="F:FMN binding"/>
    <property type="evidence" value="ECO:0007669"/>
    <property type="project" value="InterPro"/>
</dbReference>
<keyword evidence="5" id="KW-0411">Iron-sulfur</keyword>
<evidence type="ECO:0000256" key="2">
    <source>
        <dbReference type="ARBA" id="ARBA00022485"/>
    </source>
</evidence>
<dbReference type="GO" id="GO:0046872">
    <property type="term" value="F:metal ion binding"/>
    <property type="evidence" value="ECO:0007669"/>
    <property type="project" value="UniProtKB-KW"/>
</dbReference>
<name>A0A941W4P3_9BACT</name>
<dbReference type="AlphaFoldDB" id="A0A941W4P3"/>
<keyword evidence="4" id="KW-0408">Iron</keyword>
<proteinExistence type="inferred from homology"/>
<accession>A0A941W4P3</accession>
<dbReference type="Pfam" id="PF10589">
    <property type="entry name" value="NADH_4Fe-4S"/>
    <property type="match status" value="1"/>
</dbReference>
<keyword evidence="2" id="KW-0004">4Fe-4S</keyword>
<dbReference type="Proteomes" id="UP000722750">
    <property type="component" value="Unassembled WGS sequence"/>
</dbReference>
<evidence type="ECO:0000256" key="4">
    <source>
        <dbReference type="ARBA" id="ARBA00023004"/>
    </source>
</evidence>
<dbReference type="InterPro" id="IPR036249">
    <property type="entry name" value="Thioredoxin-like_sf"/>
</dbReference>
<comment type="similarity">
    <text evidence="1">Belongs to the complex I 51 kDa subunit family.</text>
</comment>
<dbReference type="PANTHER" id="PTHR43578:SF3">
    <property type="entry name" value="NADH-QUINONE OXIDOREDUCTASE SUBUNIT F"/>
    <property type="match status" value="1"/>
</dbReference>
<evidence type="ECO:0000256" key="3">
    <source>
        <dbReference type="ARBA" id="ARBA00022723"/>
    </source>
</evidence>
<dbReference type="SUPFAM" id="SSF142019">
    <property type="entry name" value="Nqo1 FMN-binding domain-like"/>
    <property type="match status" value="1"/>
</dbReference>
<dbReference type="SUPFAM" id="SSF142984">
    <property type="entry name" value="Nqo1 middle domain-like"/>
    <property type="match status" value="1"/>
</dbReference>
<organism evidence="7 8">
    <name type="scientific">Candidatus Scalindua arabica</name>
    <dbReference type="NCBI Taxonomy" id="1127984"/>
    <lineage>
        <taxon>Bacteria</taxon>
        <taxon>Pseudomonadati</taxon>
        <taxon>Planctomycetota</taxon>
        <taxon>Candidatus Brocadiia</taxon>
        <taxon>Candidatus Brocadiales</taxon>
        <taxon>Candidatus Scalinduaceae</taxon>
        <taxon>Candidatus Scalindua</taxon>
    </lineage>
</organism>
<protein>
    <submittedName>
        <fullName evidence="7">Ion-translocating oxidoreductase complex subunit C</fullName>
    </submittedName>
</protein>
<dbReference type="Gene3D" id="1.20.1440.230">
    <property type="entry name" value="NADH-ubiquinone oxidoreductase 51kDa subunit, iron-sulphur binding domain"/>
    <property type="match status" value="1"/>
</dbReference>
<evidence type="ECO:0000259" key="6">
    <source>
        <dbReference type="SMART" id="SM00928"/>
    </source>
</evidence>
<dbReference type="InterPro" id="IPR037207">
    <property type="entry name" value="Nuop51_4Fe4S-bd_sf"/>
</dbReference>
<keyword evidence="3" id="KW-0479">Metal-binding</keyword>
<dbReference type="Gene3D" id="3.40.30.10">
    <property type="entry name" value="Glutaredoxin"/>
    <property type="match status" value="1"/>
</dbReference>
<evidence type="ECO:0000256" key="1">
    <source>
        <dbReference type="ARBA" id="ARBA00007523"/>
    </source>
</evidence>
<dbReference type="PANTHER" id="PTHR43578">
    <property type="entry name" value="NADH-QUINONE OXIDOREDUCTASE SUBUNIT F"/>
    <property type="match status" value="1"/>
</dbReference>
<gene>
    <name evidence="7" type="ORF">MAG551_02231</name>
</gene>
<comment type="caution">
    <text evidence="7">The sequence shown here is derived from an EMBL/GenBank/DDBJ whole genome shotgun (WGS) entry which is preliminary data.</text>
</comment>
<dbReference type="Gene3D" id="3.10.20.600">
    <property type="match status" value="1"/>
</dbReference>
<dbReference type="Pfam" id="PF10531">
    <property type="entry name" value="SLBB"/>
    <property type="match status" value="1"/>
</dbReference>
<dbReference type="Pfam" id="PF01257">
    <property type="entry name" value="2Fe-2S_thioredx"/>
    <property type="match status" value="1"/>
</dbReference>
<evidence type="ECO:0000313" key="8">
    <source>
        <dbReference type="Proteomes" id="UP000722750"/>
    </source>
</evidence>
<dbReference type="CDD" id="cd02980">
    <property type="entry name" value="TRX_Fd_family"/>
    <property type="match status" value="1"/>
</dbReference>
<dbReference type="SMART" id="SM00928">
    <property type="entry name" value="NADH_4Fe-4S"/>
    <property type="match status" value="1"/>
</dbReference>
<dbReference type="Gene3D" id="3.40.50.11540">
    <property type="entry name" value="NADH-ubiquinone oxidoreductase 51kDa subunit"/>
    <property type="match status" value="1"/>
</dbReference>
<dbReference type="InterPro" id="IPR037225">
    <property type="entry name" value="Nuo51_FMN-bd_sf"/>
</dbReference>
<dbReference type="InterPro" id="IPR011538">
    <property type="entry name" value="Nuo51_FMN-bd"/>
</dbReference>
<sequence>MKRLTSTRDILVHRERLRKEQATEKQTVVVCGGTGCETFGGSDLYKSLNRVIKDRGLKNKVLLKKTGCQGLCEKGPLVTLWPSNIFYRRVKESYAEKIIDETVGKGDVIQKLLYTDIQTREKVVHQEDVPFYKKQHRIVLRLNGVIAQDSIDEYIAAGGYSALEKVLEDMKPEQVVNEITDSGLRGRGGAGFPTGKKWEFVRNTTDSIKYVICNGDEGDPGAFMDRSVLEGNPHQVLEGMMIAAYAIGANRGYFYIRAEYPMAIKYVQTAIDQAKELGLLGENILGKGFGLDLEIKKGAGAFVCGEETSLIASIEGKRGMPRTRPPYPAISGLWGKPTCINNVETLANIPIIIEKGAGYYSSIGTKGSKGTKVFALAGKVRNTGLIEVPMGTTLREIIFEIGGGIAKGKKFKAAQIGGPSGGCVPEEYLDTPIDYESLKSIGAIMGSGGLVVMDEDTSMVEIARYFMGFCQDESCGKCPPCRIGTKKMLEKLTKIHDGKGCREDIEDLKVMANVTQTASLCGLGQTAPNPVLSTIRYFINEYEDLLKTGS</sequence>